<keyword evidence="4" id="KW-1185">Reference proteome</keyword>
<feature type="transmembrane region" description="Helical" evidence="2">
    <location>
        <begin position="248"/>
        <end position="267"/>
    </location>
</feature>
<gene>
    <name evidence="3" type="ORF">GTA08_BOTSDO05685</name>
</gene>
<proteinExistence type="predicted"/>
<dbReference type="AlphaFoldDB" id="A0A8H4ITS1"/>
<evidence type="ECO:0000313" key="3">
    <source>
        <dbReference type="EMBL" id="KAF4307290.1"/>
    </source>
</evidence>
<dbReference type="OrthoDB" id="3934142at2759"/>
<comment type="caution">
    <text evidence="3">The sequence shown here is derived from an EMBL/GenBank/DDBJ whole genome shotgun (WGS) entry which is preliminary data.</text>
</comment>
<reference evidence="3" key="1">
    <citation type="submission" date="2020-04" db="EMBL/GenBank/DDBJ databases">
        <title>Genome Assembly and Annotation of Botryosphaeria dothidea sdau 11-99, a Latent Pathogen of Apple Fruit Ring Rot in China.</title>
        <authorList>
            <person name="Yu C."/>
            <person name="Diao Y."/>
            <person name="Lu Q."/>
            <person name="Zhao J."/>
            <person name="Cui S."/>
            <person name="Peng C."/>
            <person name="He B."/>
            <person name="Liu H."/>
        </authorList>
    </citation>
    <scope>NUCLEOTIDE SEQUENCE [LARGE SCALE GENOMIC DNA]</scope>
    <source>
        <strain evidence="3">Sdau11-99</strain>
    </source>
</reference>
<organism evidence="3 4">
    <name type="scientific">Botryosphaeria dothidea</name>
    <dbReference type="NCBI Taxonomy" id="55169"/>
    <lineage>
        <taxon>Eukaryota</taxon>
        <taxon>Fungi</taxon>
        <taxon>Dikarya</taxon>
        <taxon>Ascomycota</taxon>
        <taxon>Pezizomycotina</taxon>
        <taxon>Dothideomycetes</taxon>
        <taxon>Dothideomycetes incertae sedis</taxon>
        <taxon>Botryosphaeriales</taxon>
        <taxon>Botryosphaeriaceae</taxon>
        <taxon>Botryosphaeria</taxon>
    </lineage>
</organism>
<evidence type="ECO:0000256" key="2">
    <source>
        <dbReference type="SAM" id="Phobius"/>
    </source>
</evidence>
<sequence length="313" mass="35843">MANRFFRYHRHSEEEIQLTPVSLNDPERGDIQDSGGSTGYSLPHNSVPVVGRYNSEYAEALKEISRIDQGADKPIFIPRLLDLRRKCFDHISTALLELEKDVQSHHHDKEKVERAVSLLRDMDALIESEAKRLRMEDPDYAASRGLSVVHFQPKNHGFGGRQGNWMMLSKKWGQSTNNIVDPLDNPNEEVISEYHLQQIEEFMGIGLPYLHKWTRRAKTTAERQKGTLKYAGNGEVVLHWKYARAWQIFLLLSVAALILFYGVGIIATNTRFSPIFERYFFWIAIFWSLISSALLSWVVKALGGTKRDVVAGN</sequence>
<name>A0A8H4ITS1_9PEZI</name>
<keyword evidence="2" id="KW-0472">Membrane</keyword>
<keyword evidence="2" id="KW-1133">Transmembrane helix</keyword>
<feature type="region of interest" description="Disordered" evidence="1">
    <location>
        <begin position="23"/>
        <end position="43"/>
    </location>
</feature>
<keyword evidence="2" id="KW-0812">Transmembrane</keyword>
<evidence type="ECO:0000313" key="4">
    <source>
        <dbReference type="Proteomes" id="UP000572817"/>
    </source>
</evidence>
<evidence type="ECO:0000256" key="1">
    <source>
        <dbReference type="SAM" id="MobiDB-lite"/>
    </source>
</evidence>
<dbReference type="Proteomes" id="UP000572817">
    <property type="component" value="Unassembled WGS sequence"/>
</dbReference>
<dbReference type="EMBL" id="WWBZ02000033">
    <property type="protein sequence ID" value="KAF4307290.1"/>
    <property type="molecule type" value="Genomic_DNA"/>
</dbReference>
<feature type="transmembrane region" description="Helical" evidence="2">
    <location>
        <begin position="279"/>
        <end position="299"/>
    </location>
</feature>
<protein>
    <submittedName>
        <fullName evidence="3">Uncharacterized protein</fullName>
    </submittedName>
</protein>
<accession>A0A8H4ITS1</accession>